<dbReference type="PANTHER" id="PTHR43806:SF11">
    <property type="entry name" value="CEREVISIN-RELATED"/>
    <property type="match status" value="1"/>
</dbReference>
<dbReference type="Gene3D" id="3.40.50.200">
    <property type="entry name" value="Peptidase S8/S53 domain"/>
    <property type="match status" value="1"/>
</dbReference>
<dbReference type="Pfam" id="PF00082">
    <property type="entry name" value="Peptidase_S8"/>
    <property type="match status" value="1"/>
</dbReference>
<dbReference type="InterPro" id="IPR015500">
    <property type="entry name" value="Peptidase_S8_subtilisin-rel"/>
</dbReference>
<dbReference type="GO" id="GO:0004252">
    <property type="term" value="F:serine-type endopeptidase activity"/>
    <property type="evidence" value="ECO:0007669"/>
    <property type="project" value="InterPro"/>
</dbReference>
<dbReference type="OrthoDB" id="206201at2759"/>
<evidence type="ECO:0000256" key="4">
    <source>
        <dbReference type="ARBA" id="ARBA00022825"/>
    </source>
</evidence>
<comment type="caution">
    <text evidence="5">Lacks conserved residue(s) required for the propagation of feature annotation.</text>
</comment>
<comment type="similarity">
    <text evidence="1 5">Belongs to the peptidase S8 family.</text>
</comment>
<evidence type="ECO:0000256" key="3">
    <source>
        <dbReference type="ARBA" id="ARBA00022801"/>
    </source>
</evidence>
<dbReference type="HOGENOM" id="CLU_321099_0_0_1"/>
<keyword evidence="4" id="KW-0720">Serine protease</keyword>
<keyword evidence="9" id="KW-1185">Reference proteome</keyword>
<sequence>MVLPSSFLSWLSQDATPAPNTAYLLNLLVHVLPTFAAVAMLSQDAECHNSSGRIGDNILNRREFNQEFHIKTVALHAILTNIDLNSINATADLDSALLQVLDILENSFVSWTGNAKKIADDLGLQRQKNVVYPKLCALRELLPDYKSPASFNILNSLTQITRTYSNSVSKREKILNTFDGAFATAQSLLPNIESRVDCPLLLLDYPAKGQHECSETLFTVLRKRWICECNSLLHLGRPMKLNLTQHQRFEMERVSGCEDVGNQAQFRLLFPTSAGSLRWQHADIAVKMTGPINTEVEIRGNLCRIIDEAKPCIIPKMCIFQEKLWKDRYERAGDSLLKIPNGEFETLEQLLEPGPGRSLSQIAAIDMKERLRLSFILVTSFFHIFGINHLWMKGPLTSNNICFRTCIQDFSIMKPYLDVLFVEQTPKNNVQRLDDIHWIPNLLALGILLLEICRGSRLEIFPGDDLCFTAMEVFEKWRTVKGKYCSTEIPQACFAAILACINPDELRRGNLHKNTTGDAEIRNYIFRRVLYPLGDTLSSIYKISLHQLHEDISEAFDSSGHGTGMPDSGKRMAGRIWRRNLKTLHNIFYHRRFKSHLHIHPRSASVKIAVLDTGFQVNEALLANLIDAGRIASAECKRFCRPEHDLETWNIDVDGHGTYVGQIVLDVAPTAQLYVAKVLQRREDLSSQKLTTIVQQNIADAIIFATETWNVDIIVMSFGFERKVRVISNAIRHVRKSEKPPLIFAATRNDGANKGIAWPASDMEVFGVNSTDGLGSPSPFNPADEGSDTIVYAFGEGISVEPPAGNPNLAANKEISGTSFATATAAALVANLLGFVRLALPACSPEDREIYSNIPNDLMGMSDMLKVMKKCMMREHQSGQSSLLPWDFLNTTGIEGNTILKKIYETIET</sequence>
<dbReference type="InterPro" id="IPR000209">
    <property type="entry name" value="Peptidase_S8/S53_dom"/>
</dbReference>
<evidence type="ECO:0000313" key="8">
    <source>
        <dbReference type="EMBL" id="CEJ81249.1"/>
    </source>
</evidence>
<dbReference type="PANTHER" id="PTHR43806">
    <property type="entry name" value="PEPTIDASE S8"/>
    <property type="match status" value="1"/>
</dbReference>
<dbReference type="InterPro" id="IPR050131">
    <property type="entry name" value="Peptidase_S8_subtilisin-like"/>
</dbReference>
<evidence type="ECO:0000313" key="9">
    <source>
        <dbReference type="Proteomes" id="UP000039046"/>
    </source>
</evidence>
<gene>
    <name evidence="8" type="ORF">VHEMI01389</name>
</gene>
<keyword evidence="2" id="KW-0645">Protease</keyword>
<evidence type="ECO:0000259" key="6">
    <source>
        <dbReference type="Pfam" id="PF00082"/>
    </source>
</evidence>
<dbReference type="EMBL" id="CDHN01000001">
    <property type="protein sequence ID" value="CEJ81249.1"/>
    <property type="molecule type" value="Genomic_DNA"/>
</dbReference>
<dbReference type="AlphaFoldDB" id="A0A0A1T7D1"/>
<dbReference type="InterPro" id="IPR036852">
    <property type="entry name" value="Peptidase_S8/S53_dom_sf"/>
</dbReference>
<protein>
    <submittedName>
        <fullName evidence="8">Uncharacterized protein</fullName>
    </submittedName>
</protein>
<organism evidence="8 9">
    <name type="scientific">[Torrubiella] hemipterigena</name>
    <dbReference type="NCBI Taxonomy" id="1531966"/>
    <lineage>
        <taxon>Eukaryota</taxon>
        <taxon>Fungi</taxon>
        <taxon>Dikarya</taxon>
        <taxon>Ascomycota</taxon>
        <taxon>Pezizomycotina</taxon>
        <taxon>Sordariomycetes</taxon>
        <taxon>Hypocreomycetidae</taxon>
        <taxon>Hypocreales</taxon>
        <taxon>Clavicipitaceae</taxon>
        <taxon>Clavicipitaceae incertae sedis</taxon>
        <taxon>'Torrubiella' clade</taxon>
    </lineage>
</organism>
<dbReference type="InterPro" id="IPR056002">
    <property type="entry name" value="DUF7580"/>
</dbReference>
<feature type="domain" description="Peptidase S8/S53" evidence="6">
    <location>
        <begin position="605"/>
        <end position="833"/>
    </location>
</feature>
<dbReference type="CDD" id="cd00306">
    <property type="entry name" value="Peptidases_S8_S53"/>
    <property type="match status" value="1"/>
</dbReference>
<dbReference type="PROSITE" id="PS51892">
    <property type="entry name" value="SUBTILASE"/>
    <property type="match status" value="1"/>
</dbReference>
<dbReference type="Proteomes" id="UP000039046">
    <property type="component" value="Unassembled WGS sequence"/>
</dbReference>
<dbReference type="PRINTS" id="PR00723">
    <property type="entry name" value="SUBTILISIN"/>
</dbReference>
<keyword evidence="3" id="KW-0378">Hydrolase</keyword>
<proteinExistence type="inferred from homology"/>
<evidence type="ECO:0000256" key="5">
    <source>
        <dbReference type="PROSITE-ProRule" id="PRU01240"/>
    </source>
</evidence>
<dbReference type="Pfam" id="PF24476">
    <property type="entry name" value="DUF7580"/>
    <property type="match status" value="1"/>
</dbReference>
<accession>A0A0A1T7D1</accession>
<feature type="domain" description="DUF7580" evidence="7">
    <location>
        <begin position="215"/>
        <end position="538"/>
    </location>
</feature>
<evidence type="ECO:0000256" key="2">
    <source>
        <dbReference type="ARBA" id="ARBA00022670"/>
    </source>
</evidence>
<evidence type="ECO:0000259" key="7">
    <source>
        <dbReference type="Pfam" id="PF24476"/>
    </source>
</evidence>
<dbReference type="SUPFAM" id="SSF52743">
    <property type="entry name" value="Subtilisin-like"/>
    <property type="match status" value="1"/>
</dbReference>
<dbReference type="GO" id="GO:0006508">
    <property type="term" value="P:proteolysis"/>
    <property type="evidence" value="ECO:0007669"/>
    <property type="project" value="UniProtKB-KW"/>
</dbReference>
<name>A0A0A1T7D1_9HYPO</name>
<reference evidence="8 9" key="1">
    <citation type="journal article" date="2015" name="Genome Announc.">
        <title>Draft Genome Sequence and Gene Annotation of the Entomopathogenic Fungus Verticillium hemipterigenum.</title>
        <authorList>
            <person name="Horn F."/>
            <person name="Habel A."/>
            <person name="Scharf D.H."/>
            <person name="Dworschak J."/>
            <person name="Brakhage A.A."/>
            <person name="Guthke R."/>
            <person name="Hertweck C."/>
            <person name="Linde J."/>
        </authorList>
    </citation>
    <scope>NUCLEOTIDE SEQUENCE [LARGE SCALE GENOMIC DNA]</scope>
</reference>
<evidence type="ECO:0000256" key="1">
    <source>
        <dbReference type="ARBA" id="ARBA00011073"/>
    </source>
</evidence>